<evidence type="ECO:0000259" key="2">
    <source>
        <dbReference type="Pfam" id="PF04773"/>
    </source>
</evidence>
<dbReference type="PANTHER" id="PTHR30273">
    <property type="entry name" value="PERIPLASMIC SIGNAL SENSOR AND SIGMA FACTOR ACTIVATOR FECR-RELATED"/>
    <property type="match status" value="1"/>
</dbReference>
<keyword evidence="1" id="KW-0812">Transmembrane</keyword>
<dbReference type="PANTHER" id="PTHR30273:SF2">
    <property type="entry name" value="PROTEIN FECR"/>
    <property type="match status" value="1"/>
</dbReference>
<dbReference type="EMBL" id="FUZF01000016">
    <property type="protein sequence ID" value="SKB95389.1"/>
    <property type="molecule type" value="Genomic_DNA"/>
</dbReference>
<dbReference type="Gene3D" id="3.55.50.30">
    <property type="match status" value="1"/>
</dbReference>
<reference evidence="5" key="1">
    <citation type="submission" date="2017-02" db="EMBL/GenBank/DDBJ databases">
        <authorList>
            <person name="Varghese N."/>
            <person name="Submissions S."/>
        </authorList>
    </citation>
    <scope>NUCLEOTIDE SEQUENCE [LARGE SCALE GENOMIC DNA]</scope>
    <source>
        <strain evidence="5">DSM 24091</strain>
    </source>
</reference>
<evidence type="ECO:0000256" key="1">
    <source>
        <dbReference type="SAM" id="Phobius"/>
    </source>
</evidence>
<protein>
    <submittedName>
        <fullName evidence="4">FecR family protein</fullName>
    </submittedName>
</protein>
<dbReference type="STRING" id="1513896.SAMN05660841_03234"/>
<dbReference type="RefSeq" id="WP_079644603.1">
    <property type="nucleotide sequence ID" value="NZ_FUZF01000016.1"/>
</dbReference>
<dbReference type="Pfam" id="PF04773">
    <property type="entry name" value="FecR"/>
    <property type="match status" value="1"/>
</dbReference>
<evidence type="ECO:0000313" key="4">
    <source>
        <dbReference type="EMBL" id="SKB95389.1"/>
    </source>
</evidence>
<keyword evidence="5" id="KW-1185">Reference proteome</keyword>
<feature type="transmembrane region" description="Helical" evidence="1">
    <location>
        <begin position="94"/>
        <end position="112"/>
    </location>
</feature>
<organism evidence="4 5">
    <name type="scientific">Sphingobacterium nematocida</name>
    <dbReference type="NCBI Taxonomy" id="1513896"/>
    <lineage>
        <taxon>Bacteria</taxon>
        <taxon>Pseudomonadati</taxon>
        <taxon>Bacteroidota</taxon>
        <taxon>Sphingobacteriia</taxon>
        <taxon>Sphingobacteriales</taxon>
        <taxon>Sphingobacteriaceae</taxon>
        <taxon>Sphingobacterium</taxon>
    </lineage>
</organism>
<dbReference type="Gene3D" id="2.60.120.1440">
    <property type="match status" value="1"/>
</dbReference>
<accession>A0A1T5FGV9</accession>
<dbReference type="GO" id="GO:0016989">
    <property type="term" value="F:sigma factor antagonist activity"/>
    <property type="evidence" value="ECO:0007669"/>
    <property type="project" value="TreeGrafter"/>
</dbReference>
<dbReference type="AlphaFoldDB" id="A0A1T5FGV9"/>
<dbReference type="InterPro" id="IPR032508">
    <property type="entry name" value="FecR_C"/>
</dbReference>
<dbReference type="Proteomes" id="UP000190150">
    <property type="component" value="Unassembled WGS sequence"/>
</dbReference>
<dbReference type="InterPro" id="IPR012373">
    <property type="entry name" value="Ferrdict_sens_TM"/>
</dbReference>
<proteinExistence type="predicted"/>
<name>A0A1T5FGV9_9SPHI</name>
<dbReference type="InterPro" id="IPR006860">
    <property type="entry name" value="FecR"/>
</dbReference>
<sequence>MSLNADKNQIVELLSRKVRGRLSEEETEILNRWVKESEENAAFYERILDSNQLGHDLYLMQKVDTESALNLARAKIKANQTVIRLQKRRNYVKWGAAAAVLIIIGFLSYFHYHGSVDIKSILSENKSDSTANRLVTLTLPNGKTLELPITKDGIVMAEGAVEYQDGSSIDVEGDFLQGPFSKKEKAYLTLTTPKGGRFQIVLSDGTTVWLNANSTLKYPAQFEEGERRVELDGEAFFDVTHMRKVNQYFIVQSKWQEVKVLGTQFNINAYADEPYNRTTLIDGKVLVTSDIKDAEGPEIVLSKAGQQARVMGKSFQMTQVNAEHIVAWKNNRMQFDELDVYSIMRTLKRIYPIEVHYASDLRGIKLGGSISNDKSIEEVLKVLEVTGEVRFKVEPLANQESGRRVTVMR</sequence>
<feature type="domain" description="FecR protein" evidence="2">
    <location>
        <begin position="189"/>
        <end position="285"/>
    </location>
</feature>
<keyword evidence="1" id="KW-1133">Transmembrane helix</keyword>
<gene>
    <name evidence="4" type="ORF">SAMN05660841_03234</name>
</gene>
<dbReference type="OrthoDB" id="649666at2"/>
<dbReference type="Pfam" id="PF16344">
    <property type="entry name" value="FecR_C"/>
    <property type="match status" value="1"/>
</dbReference>
<evidence type="ECO:0000313" key="5">
    <source>
        <dbReference type="Proteomes" id="UP000190150"/>
    </source>
</evidence>
<evidence type="ECO:0000259" key="3">
    <source>
        <dbReference type="Pfam" id="PF16344"/>
    </source>
</evidence>
<keyword evidence="1" id="KW-0472">Membrane</keyword>
<feature type="domain" description="Protein FecR C-terminal" evidence="3">
    <location>
        <begin position="333"/>
        <end position="394"/>
    </location>
</feature>